<reference evidence="4" key="2">
    <citation type="journal article" date="2021" name="Mar. Drugs">
        <title>Genome Reduction and Secondary Metabolism of the Marine Sponge-Associated Cyanobacterium Leptothoe.</title>
        <authorList>
            <person name="Konstantinou D."/>
            <person name="Popin R.V."/>
            <person name="Fewer D.P."/>
            <person name="Sivonen K."/>
            <person name="Gkelis S."/>
        </authorList>
    </citation>
    <scope>NUCLEOTIDE SEQUENCE</scope>
    <source>
        <strain evidence="4">TAU-MAC 1115</strain>
    </source>
</reference>
<dbReference type="Gene3D" id="1.25.40.20">
    <property type="entry name" value="Ankyrin repeat-containing domain"/>
    <property type="match status" value="2"/>
</dbReference>
<dbReference type="SMART" id="SM00248">
    <property type="entry name" value="ANK"/>
    <property type="match status" value="4"/>
</dbReference>
<dbReference type="AlphaFoldDB" id="A0A947DHU7"/>
<dbReference type="EMBL" id="JADOES010000040">
    <property type="protein sequence ID" value="MBT9317192.1"/>
    <property type="molecule type" value="Genomic_DNA"/>
</dbReference>
<dbReference type="PANTHER" id="PTHR24171:SF9">
    <property type="entry name" value="ANKYRIN REPEAT DOMAIN-CONTAINING PROTEIN 39"/>
    <property type="match status" value="1"/>
</dbReference>
<dbReference type="Pfam" id="PF12796">
    <property type="entry name" value="Ank_2"/>
    <property type="match status" value="1"/>
</dbReference>
<dbReference type="PANTHER" id="PTHR24171">
    <property type="entry name" value="ANKYRIN REPEAT DOMAIN-CONTAINING PROTEIN 39-RELATED"/>
    <property type="match status" value="1"/>
</dbReference>
<reference evidence="4" key="1">
    <citation type="submission" date="2020-11" db="EMBL/GenBank/DDBJ databases">
        <authorList>
            <person name="Konstantinou D."/>
            <person name="Gkelis S."/>
            <person name="Popin R."/>
            <person name="Fewer D."/>
            <person name="Sivonen K."/>
        </authorList>
    </citation>
    <scope>NUCLEOTIDE SEQUENCE</scope>
    <source>
        <strain evidence="4">TAU-MAC 1115</strain>
    </source>
</reference>
<evidence type="ECO:0000313" key="5">
    <source>
        <dbReference type="Proteomes" id="UP000717364"/>
    </source>
</evidence>
<organism evidence="4 5">
    <name type="scientific">Leptothoe spongobia TAU-MAC 1115</name>
    <dbReference type="NCBI Taxonomy" id="1967444"/>
    <lineage>
        <taxon>Bacteria</taxon>
        <taxon>Bacillati</taxon>
        <taxon>Cyanobacteriota</taxon>
        <taxon>Cyanophyceae</taxon>
        <taxon>Nodosilineales</taxon>
        <taxon>Cymatolegaceae</taxon>
        <taxon>Leptothoe</taxon>
        <taxon>Leptothoe spongobia</taxon>
    </lineage>
</organism>
<dbReference type="PROSITE" id="PS50297">
    <property type="entry name" value="ANK_REP_REGION"/>
    <property type="match status" value="2"/>
</dbReference>
<feature type="repeat" description="ANK" evidence="3">
    <location>
        <begin position="108"/>
        <end position="140"/>
    </location>
</feature>
<dbReference type="PROSITE" id="PS51257">
    <property type="entry name" value="PROKAR_LIPOPROTEIN"/>
    <property type="match status" value="1"/>
</dbReference>
<evidence type="ECO:0000256" key="2">
    <source>
        <dbReference type="ARBA" id="ARBA00023043"/>
    </source>
</evidence>
<keyword evidence="1" id="KW-0677">Repeat</keyword>
<accession>A0A947DHU7</accession>
<dbReference type="Proteomes" id="UP000717364">
    <property type="component" value="Unassembled WGS sequence"/>
</dbReference>
<comment type="caution">
    <text evidence="4">The sequence shown here is derived from an EMBL/GenBank/DDBJ whole genome shotgun (WGS) entry which is preliminary data.</text>
</comment>
<dbReference type="InterPro" id="IPR036770">
    <property type="entry name" value="Ankyrin_rpt-contain_sf"/>
</dbReference>
<keyword evidence="2 3" id="KW-0040">ANK repeat</keyword>
<keyword evidence="5" id="KW-1185">Reference proteome</keyword>
<evidence type="ECO:0000313" key="4">
    <source>
        <dbReference type="EMBL" id="MBT9317192.1"/>
    </source>
</evidence>
<sequence>MSRSRRYSYYLLIALMLPSICLGLGSCHAVDRQVNAESTAVVDVAPPLVKATLEGDADAVSMLLEQGSDPNVVYHTNTALTYAARDGFIEIAHLLIEHGADVNWVDGEGVTPLILAAFKDHIELVQLLLQQGADTTVRDQWDRTALDYALRRGEADPIVQLLSDGDGAEY</sequence>
<evidence type="ECO:0000256" key="1">
    <source>
        <dbReference type="ARBA" id="ARBA00022737"/>
    </source>
</evidence>
<dbReference type="PROSITE" id="PS50088">
    <property type="entry name" value="ANK_REPEAT"/>
    <property type="match status" value="2"/>
</dbReference>
<protein>
    <submittedName>
        <fullName evidence="4">Ankyrin repeat domain-containing protein</fullName>
    </submittedName>
</protein>
<dbReference type="SUPFAM" id="SSF48403">
    <property type="entry name" value="Ankyrin repeat"/>
    <property type="match status" value="1"/>
</dbReference>
<evidence type="ECO:0000256" key="3">
    <source>
        <dbReference type="PROSITE-ProRule" id="PRU00023"/>
    </source>
</evidence>
<feature type="repeat" description="ANK" evidence="3">
    <location>
        <begin position="75"/>
        <end position="107"/>
    </location>
</feature>
<dbReference type="InterPro" id="IPR002110">
    <property type="entry name" value="Ankyrin_rpt"/>
</dbReference>
<name>A0A947DHU7_9CYAN</name>
<gene>
    <name evidence="4" type="ORF">IXB50_17350</name>
</gene>
<proteinExistence type="predicted"/>